<dbReference type="Proteomes" id="UP000670776">
    <property type="component" value="Unassembled WGS sequence"/>
</dbReference>
<evidence type="ECO:0000313" key="4">
    <source>
        <dbReference type="EMBL" id="MBP0904747.1"/>
    </source>
</evidence>
<keyword evidence="5" id="KW-1185">Reference proteome</keyword>
<dbReference type="Pfam" id="PF18962">
    <property type="entry name" value="Por_Secre_tail"/>
    <property type="match status" value="1"/>
</dbReference>
<feature type="domain" description="Secretion system C-terminal sorting" evidence="3">
    <location>
        <begin position="446"/>
        <end position="517"/>
    </location>
</feature>
<dbReference type="EMBL" id="JAGJCB010000013">
    <property type="protein sequence ID" value="MBP0904747.1"/>
    <property type="molecule type" value="Genomic_DNA"/>
</dbReference>
<dbReference type="NCBIfam" id="TIGR04183">
    <property type="entry name" value="Por_Secre_tail"/>
    <property type="match status" value="1"/>
</dbReference>
<proteinExistence type="predicted"/>
<evidence type="ECO:0000256" key="1">
    <source>
        <dbReference type="ARBA" id="ARBA00022729"/>
    </source>
</evidence>
<accession>A0ABS4BVZ9</accession>
<evidence type="ECO:0000313" key="5">
    <source>
        <dbReference type="Proteomes" id="UP000670776"/>
    </source>
</evidence>
<evidence type="ECO:0000259" key="3">
    <source>
        <dbReference type="Pfam" id="PF18962"/>
    </source>
</evidence>
<dbReference type="InterPro" id="IPR026444">
    <property type="entry name" value="Secre_tail"/>
</dbReference>
<name>A0ABS4BVZ9_9FLAO</name>
<feature type="chain" id="PRO_5046936861" evidence="2">
    <location>
        <begin position="20"/>
        <end position="524"/>
    </location>
</feature>
<protein>
    <submittedName>
        <fullName evidence="4">T9SS type A sorting domain-containing protein</fullName>
    </submittedName>
</protein>
<comment type="caution">
    <text evidence="4">The sequence shown here is derived from an EMBL/GenBank/DDBJ whole genome shotgun (WGS) entry which is preliminary data.</text>
</comment>
<sequence>MKKILFLMLLYLTFTNINAQITTSITSVYLNNQTTVSNCNTLDFGTVQNNNLVLNFKLSRPQILPSGTGTLRIMLKLNSTSNPQVIGSPQSIQDTFWSGDSYESTISGNISASQVQQTGSSIYLEFETSGGNKTSSCSYPITKTPTPEFNLQPTSLNVSCGSTSSYVFTVVNVNNSSGTVSYSWNVGSGWKYNGVPVSGTFTTTTNVIQLSPASGTVLPSNVTMTPTLNGTTYPTKTTTISRPNISQTITAISGASTLCSGSTNYNFGTENVLTGQTVTWSLSNSTVATLSNASNTGVTLSLIGYGGVALTATITNGCGQSYSKTKNLFAGAPSAIAVARGTAQSEYCDIKYHYVPFIINQGTSLNFTYLYPNVSYSLISNGNGEYTYTFAFPKAYSGYFNMYAVVTNSCGSSNYESEGDFYIQSCSEIQSMASSNKSNLDTIFKIYPNPSNDVVYLDLVDANNVPEKNTEISASLYDMLGFEKEKVKIKDNKAVIDVSALPSGLYVLRITINGETETHLISRK</sequence>
<gene>
    <name evidence="4" type="ORF">J8H85_12975</name>
</gene>
<reference evidence="4 5" key="1">
    <citation type="submission" date="2021-04" db="EMBL/GenBank/DDBJ databases">
        <title>Mariniflexile gromovii gen. nov., sp. nov., a gliding bacterium isolated from the sea urchin Strongylocentrotus intermedius.</title>
        <authorList>
            <person name="Ko S."/>
            <person name="Le V."/>
            <person name="Ahn C.-Y."/>
            <person name="Oh H.-M."/>
        </authorList>
    </citation>
    <scope>NUCLEOTIDE SEQUENCE [LARGE SCALE GENOMIC DNA]</scope>
    <source>
        <strain evidence="4 5">KCTC 12570</strain>
    </source>
</reference>
<organism evidence="4 5">
    <name type="scientific">Mariniflexile gromovii</name>
    <dbReference type="NCBI Taxonomy" id="362523"/>
    <lineage>
        <taxon>Bacteria</taxon>
        <taxon>Pseudomonadati</taxon>
        <taxon>Bacteroidota</taxon>
        <taxon>Flavobacteriia</taxon>
        <taxon>Flavobacteriales</taxon>
        <taxon>Flavobacteriaceae</taxon>
        <taxon>Mariniflexile</taxon>
    </lineage>
</organism>
<evidence type="ECO:0000256" key="2">
    <source>
        <dbReference type="SAM" id="SignalP"/>
    </source>
</evidence>
<keyword evidence="1 2" id="KW-0732">Signal</keyword>
<feature type="signal peptide" evidence="2">
    <location>
        <begin position="1"/>
        <end position="19"/>
    </location>
</feature>
<dbReference type="RefSeq" id="WP_209655636.1">
    <property type="nucleotide sequence ID" value="NZ_JAGJCB010000013.1"/>
</dbReference>